<dbReference type="Proteomes" id="UP001295684">
    <property type="component" value="Unassembled WGS sequence"/>
</dbReference>
<dbReference type="EMBL" id="CAMPGE010001383">
    <property type="protein sequence ID" value="CAI2360167.1"/>
    <property type="molecule type" value="Genomic_DNA"/>
</dbReference>
<reference evidence="1" key="1">
    <citation type="submission" date="2023-07" db="EMBL/GenBank/DDBJ databases">
        <authorList>
            <consortium name="AG Swart"/>
            <person name="Singh M."/>
            <person name="Singh A."/>
            <person name="Seah K."/>
            <person name="Emmerich C."/>
        </authorList>
    </citation>
    <scope>NUCLEOTIDE SEQUENCE</scope>
    <source>
        <strain evidence="1">DP1</strain>
    </source>
</reference>
<protein>
    <recommendedName>
        <fullName evidence="3">Thioredoxin domain-containing protein</fullName>
    </recommendedName>
</protein>
<name>A0AAD1X630_EUPCR</name>
<organism evidence="1 2">
    <name type="scientific">Euplotes crassus</name>
    <dbReference type="NCBI Taxonomy" id="5936"/>
    <lineage>
        <taxon>Eukaryota</taxon>
        <taxon>Sar</taxon>
        <taxon>Alveolata</taxon>
        <taxon>Ciliophora</taxon>
        <taxon>Intramacronucleata</taxon>
        <taxon>Spirotrichea</taxon>
        <taxon>Hypotrichia</taxon>
        <taxon>Euplotida</taxon>
        <taxon>Euplotidae</taxon>
        <taxon>Moneuplotes</taxon>
    </lineage>
</organism>
<comment type="caution">
    <text evidence="1">The sequence shown here is derived from an EMBL/GenBank/DDBJ whole genome shotgun (WGS) entry which is preliminary data.</text>
</comment>
<sequence>MQASHCRRVLYNMRRMRNLRTIRLASGFNQKSYFQKSMPLLGLALGAMAIHHYSKPAFCEENSKKEESVENELEVTLDNFEELTSENITEVMNSRDTKFIYYYNKETTSPEYMKAVNEHANKMSNGLRCKCYALDVEQNGDALKEYLSTRNMTSKLEDEIDNNCFILANGHDDIWFWDDTLMSYFHGELLEQVMNFYTGVRVLHDEHELMITMTENDNHFVVFCKDDTKENDKKLKNLRRFQTKNTDGFLKIKFWVLRDEKLAKQLGIDTDSFGDIYVLKACNQYNQLEATTNLNGKDIYSMKVTNILDTSKATDLYVDIVSVALAFPIIVNDFMSFAQLFSKYQSPSLIVYCDKKDPNFKNILSETFKARQNFPLKIAKRDPGANPNHDLKNNLLFIVSTQPMLIPLLKLADKSPRVILAMPEYDQNDIYDLRDHQWKNLKKIDGFTAEEFYKRVAEKSELKKAKNDDEKESAKAKFSEDRFKFSKAYSFSGKINCEKINTFIEAVQKNKVHNYFESEPVPEETHAERIVGEDLKKKVLLSDHDCVVLVENPNMNENRGYEKKYENYVKKQKDKDVKFYRIKSFNETDIFTFKGYSTPTVLYFKSEQKDKPAELDIKKDLVMGSANKQAYDRIEGFVRENK</sequence>
<proteinExistence type="predicted"/>
<evidence type="ECO:0000313" key="1">
    <source>
        <dbReference type="EMBL" id="CAI2360167.1"/>
    </source>
</evidence>
<gene>
    <name evidence="1" type="ORF">ECRASSUSDP1_LOCUS1465</name>
</gene>
<keyword evidence="2" id="KW-1185">Reference proteome</keyword>
<evidence type="ECO:0000313" key="2">
    <source>
        <dbReference type="Proteomes" id="UP001295684"/>
    </source>
</evidence>
<dbReference type="AlphaFoldDB" id="A0AAD1X630"/>
<accession>A0AAD1X630</accession>
<evidence type="ECO:0008006" key="3">
    <source>
        <dbReference type="Google" id="ProtNLM"/>
    </source>
</evidence>